<feature type="transmembrane region" description="Helical" evidence="8">
    <location>
        <begin position="113"/>
        <end position="134"/>
    </location>
</feature>
<dbReference type="RefSeq" id="WP_166225983.1">
    <property type="nucleotide sequence ID" value="NZ_CP049801.1"/>
</dbReference>
<dbReference type="Gene3D" id="1.20.1250.20">
    <property type="entry name" value="MFS general substrate transporter like domains"/>
    <property type="match status" value="1"/>
</dbReference>
<feature type="transmembrane region" description="Helical" evidence="8">
    <location>
        <begin position="87"/>
        <end position="107"/>
    </location>
</feature>
<dbReference type="PROSITE" id="PS00216">
    <property type="entry name" value="SUGAR_TRANSPORT_1"/>
    <property type="match status" value="1"/>
</dbReference>
<feature type="transmembrane region" description="Helical" evidence="8">
    <location>
        <begin position="227"/>
        <end position="250"/>
    </location>
</feature>
<feature type="transmembrane region" description="Helical" evidence="8">
    <location>
        <begin position="57"/>
        <end position="75"/>
    </location>
</feature>
<dbReference type="PANTHER" id="PTHR43271:SF1">
    <property type="entry name" value="INNER MEMBRANE TRANSPORT PROTEIN YNFM"/>
    <property type="match status" value="1"/>
</dbReference>
<evidence type="ECO:0000256" key="3">
    <source>
        <dbReference type="ARBA" id="ARBA00022448"/>
    </source>
</evidence>
<evidence type="ECO:0000256" key="1">
    <source>
        <dbReference type="ARBA" id="ARBA00004651"/>
    </source>
</evidence>
<sequence>MSESTPSSSYISSGTTQFYAILLCLFLAGFSIFSSVYCVQPMMPIFADFFHITPTHSSFPLSFSTISLAVGLLFAGLISDRFGRKSVMVFSLFSTSILLLMSSQLPIWEIFLVTRILIGFAVSGVASVAMTYIGEEIAREDIGLAMGLYISGTAIGGMGGRLIAGVLIDFIPWQMAMFIIGLLNLAIAVIFYLALPASKHFTAFPIRFSRFKASFVKNFQDSTLRLLFAEGFILMGSFVSVFNYISYHLLEKPFQISQTLIGLLSIVYLSGIYSSPRAAAWSQKYSRGKVLVAMLMTMILGLWIMLIPILPFILLGLLIFTFSFFAAHSTSSSWVSIQSLQYRAVGSALYLFFYYLGSSVLGSSNGLVWEKYGWLGLSLTITCVLMMGVMVAVQLQRKIEAEKLNSNSSE</sequence>
<name>A0A6G8RZ07_9GAMM</name>
<accession>A0A6G8RZ07</accession>
<feature type="transmembrane region" description="Helical" evidence="8">
    <location>
        <begin position="256"/>
        <end position="276"/>
    </location>
</feature>
<evidence type="ECO:0000259" key="9">
    <source>
        <dbReference type="PROSITE" id="PS50850"/>
    </source>
</evidence>
<keyword evidence="6 8" id="KW-1133">Transmembrane helix</keyword>
<evidence type="ECO:0000256" key="4">
    <source>
        <dbReference type="ARBA" id="ARBA00022475"/>
    </source>
</evidence>
<evidence type="ECO:0000256" key="6">
    <source>
        <dbReference type="ARBA" id="ARBA00022989"/>
    </source>
</evidence>
<dbReference type="GO" id="GO:0005886">
    <property type="term" value="C:plasma membrane"/>
    <property type="evidence" value="ECO:0007669"/>
    <property type="project" value="UniProtKB-SubCell"/>
</dbReference>
<evidence type="ECO:0000256" key="5">
    <source>
        <dbReference type="ARBA" id="ARBA00022692"/>
    </source>
</evidence>
<dbReference type="AlphaFoldDB" id="A0A6G8RZ07"/>
<organism evidence="10 11">
    <name type="scientific">Acinetobacter shaoyimingii</name>
    <dbReference type="NCBI Taxonomy" id="2715164"/>
    <lineage>
        <taxon>Bacteria</taxon>
        <taxon>Pseudomonadati</taxon>
        <taxon>Pseudomonadota</taxon>
        <taxon>Gammaproteobacteria</taxon>
        <taxon>Moraxellales</taxon>
        <taxon>Moraxellaceae</taxon>
        <taxon>Acinetobacter</taxon>
    </lineage>
</organism>
<evidence type="ECO:0000256" key="2">
    <source>
        <dbReference type="ARBA" id="ARBA00008335"/>
    </source>
</evidence>
<evidence type="ECO:0000313" key="11">
    <source>
        <dbReference type="Proteomes" id="UP000502297"/>
    </source>
</evidence>
<dbReference type="InterPro" id="IPR020846">
    <property type="entry name" value="MFS_dom"/>
</dbReference>
<dbReference type="CDD" id="cd17324">
    <property type="entry name" value="MFS_NepI_like"/>
    <property type="match status" value="1"/>
</dbReference>
<dbReference type="PROSITE" id="PS50850">
    <property type="entry name" value="MFS"/>
    <property type="match status" value="1"/>
</dbReference>
<dbReference type="KEGG" id="asha:G8E00_15205"/>
<keyword evidence="7 8" id="KW-0472">Membrane</keyword>
<feature type="transmembrane region" description="Helical" evidence="8">
    <location>
        <begin position="288"/>
        <end position="306"/>
    </location>
</feature>
<feature type="transmembrane region" description="Helical" evidence="8">
    <location>
        <begin position="372"/>
        <end position="393"/>
    </location>
</feature>
<feature type="domain" description="Major facilitator superfamily (MFS) profile" evidence="9">
    <location>
        <begin position="17"/>
        <end position="400"/>
    </location>
</feature>
<protein>
    <submittedName>
        <fullName evidence="10">MFS transporter</fullName>
    </submittedName>
</protein>
<dbReference type="Proteomes" id="UP000502297">
    <property type="component" value="Chromosome"/>
</dbReference>
<gene>
    <name evidence="10" type="ORF">G8E00_15205</name>
</gene>
<feature type="transmembrane region" description="Helical" evidence="8">
    <location>
        <begin position="146"/>
        <end position="168"/>
    </location>
</feature>
<evidence type="ECO:0000313" key="10">
    <source>
        <dbReference type="EMBL" id="QIO07186.1"/>
    </source>
</evidence>
<feature type="transmembrane region" description="Helical" evidence="8">
    <location>
        <begin position="340"/>
        <end position="357"/>
    </location>
</feature>
<dbReference type="EMBL" id="CP049801">
    <property type="protein sequence ID" value="QIO07186.1"/>
    <property type="molecule type" value="Genomic_DNA"/>
</dbReference>
<reference evidence="10 11" key="1">
    <citation type="submission" date="2020-03" db="EMBL/GenBank/DDBJ databases">
        <authorList>
            <person name="Zhu W."/>
        </authorList>
    </citation>
    <scope>NUCLEOTIDE SEQUENCE [LARGE SCALE GENOMIC DNA]</scope>
    <source>
        <strain evidence="10 11">323-1</strain>
    </source>
</reference>
<keyword evidence="5 8" id="KW-0812">Transmembrane</keyword>
<dbReference type="Pfam" id="PF07690">
    <property type="entry name" value="MFS_1"/>
    <property type="match status" value="1"/>
</dbReference>
<feature type="transmembrane region" description="Helical" evidence="8">
    <location>
        <begin position="174"/>
        <end position="195"/>
    </location>
</feature>
<proteinExistence type="inferred from homology"/>
<dbReference type="InterPro" id="IPR011701">
    <property type="entry name" value="MFS"/>
</dbReference>
<dbReference type="GO" id="GO:0022857">
    <property type="term" value="F:transmembrane transporter activity"/>
    <property type="evidence" value="ECO:0007669"/>
    <property type="project" value="InterPro"/>
</dbReference>
<keyword evidence="3" id="KW-0813">Transport</keyword>
<feature type="transmembrane region" description="Helical" evidence="8">
    <location>
        <begin position="18"/>
        <end position="37"/>
    </location>
</feature>
<evidence type="ECO:0000256" key="7">
    <source>
        <dbReference type="ARBA" id="ARBA00023136"/>
    </source>
</evidence>
<feature type="transmembrane region" description="Helical" evidence="8">
    <location>
        <begin position="312"/>
        <end position="328"/>
    </location>
</feature>
<keyword evidence="4" id="KW-1003">Cell membrane</keyword>
<comment type="similarity">
    <text evidence="2">Belongs to the major facilitator superfamily.</text>
</comment>
<keyword evidence="11" id="KW-1185">Reference proteome</keyword>
<dbReference type="InterPro" id="IPR036259">
    <property type="entry name" value="MFS_trans_sf"/>
</dbReference>
<dbReference type="SUPFAM" id="SSF103473">
    <property type="entry name" value="MFS general substrate transporter"/>
    <property type="match status" value="1"/>
</dbReference>
<dbReference type="InterPro" id="IPR005829">
    <property type="entry name" value="Sugar_transporter_CS"/>
</dbReference>
<comment type="subcellular location">
    <subcellularLocation>
        <location evidence="1">Cell membrane</location>
        <topology evidence="1">Multi-pass membrane protein</topology>
    </subcellularLocation>
</comment>
<evidence type="ECO:0000256" key="8">
    <source>
        <dbReference type="SAM" id="Phobius"/>
    </source>
</evidence>
<dbReference type="PANTHER" id="PTHR43271">
    <property type="entry name" value="BLL2771 PROTEIN"/>
    <property type="match status" value="1"/>
</dbReference>